<accession>A0A7T0KMT8</accession>
<feature type="transmembrane region" description="Helical" evidence="1">
    <location>
        <begin position="48"/>
        <end position="69"/>
    </location>
</feature>
<keyword evidence="3" id="KW-1185">Reference proteome</keyword>
<organism evidence="2 3">
    <name type="scientific">Corynebacterium qintianiae</name>
    <dbReference type="NCBI Taxonomy" id="2709392"/>
    <lineage>
        <taxon>Bacteria</taxon>
        <taxon>Bacillati</taxon>
        <taxon>Actinomycetota</taxon>
        <taxon>Actinomycetes</taxon>
        <taxon>Mycobacteriales</taxon>
        <taxon>Corynebacteriaceae</taxon>
        <taxon>Corynebacterium</taxon>
    </lineage>
</organism>
<gene>
    <name evidence="2" type="ORF">G7Y29_00625</name>
</gene>
<keyword evidence="1" id="KW-0812">Transmembrane</keyword>
<dbReference type="AlphaFoldDB" id="A0A7T0KMT8"/>
<evidence type="ECO:0000256" key="1">
    <source>
        <dbReference type="SAM" id="Phobius"/>
    </source>
</evidence>
<dbReference type="Proteomes" id="UP000594586">
    <property type="component" value="Chromosome"/>
</dbReference>
<keyword evidence="1" id="KW-0472">Membrane</keyword>
<name>A0A7T0KMT8_9CORY</name>
<evidence type="ECO:0000313" key="3">
    <source>
        <dbReference type="Proteomes" id="UP000594586"/>
    </source>
</evidence>
<protein>
    <submittedName>
        <fullName evidence="2">Uncharacterized protein</fullName>
    </submittedName>
</protein>
<dbReference type="KEGG" id="cqn:G7Y29_00625"/>
<keyword evidence="1" id="KW-1133">Transmembrane helix</keyword>
<dbReference type="EMBL" id="CP064955">
    <property type="protein sequence ID" value="QPK83369.1"/>
    <property type="molecule type" value="Genomic_DNA"/>
</dbReference>
<feature type="transmembrane region" description="Helical" evidence="1">
    <location>
        <begin position="16"/>
        <end position="36"/>
    </location>
</feature>
<sequence>MILKSLHNMGLRSEHAYTAGFGSIALSFTSWALSQFKRSNSKAQSDRWGIFVGQWAPTFMTVGIALAQYEQTLKK</sequence>
<dbReference type="RefSeq" id="WP_165002934.1">
    <property type="nucleotide sequence ID" value="NZ_CP064955.1"/>
</dbReference>
<evidence type="ECO:0000313" key="2">
    <source>
        <dbReference type="EMBL" id="QPK83369.1"/>
    </source>
</evidence>
<proteinExistence type="predicted"/>
<reference evidence="2 3" key="1">
    <citation type="submission" date="2020-11" db="EMBL/GenBank/DDBJ databases">
        <title>Corynebacterium sp. MC1420.</title>
        <authorList>
            <person name="Zhou J."/>
        </authorList>
    </citation>
    <scope>NUCLEOTIDE SEQUENCE [LARGE SCALE GENOMIC DNA]</scope>
    <source>
        <strain evidence="2 3">MC1420</strain>
    </source>
</reference>